<dbReference type="RefSeq" id="WP_013581223.1">
    <property type="nucleotide sequence ID" value="NC_015064.1"/>
</dbReference>
<dbReference type="Gene3D" id="3.90.550.10">
    <property type="entry name" value="Spore Coat Polysaccharide Biosynthesis Protein SpsA, Chain A"/>
    <property type="match status" value="1"/>
</dbReference>
<accession>E8WYZ3</accession>
<dbReference type="STRING" id="1198114.AciX9_2885"/>
<dbReference type="AlphaFoldDB" id="E8WYZ3"/>
<reference evidence="2" key="1">
    <citation type="submission" date="2011-01" db="EMBL/GenBank/DDBJ databases">
        <title>Complete sequence of chromosome of Acidobacterium sp. MP5ACTX9.</title>
        <authorList>
            <consortium name="US DOE Joint Genome Institute"/>
            <person name="Lucas S."/>
            <person name="Copeland A."/>
            <person name="Lapidus A."/>
            <person name="Cheng J.-F."/>
            <person name="Goodwin L."/>
            <person name="Pitluck S."/>
            <person name="Teshima H."/>
            <person name="Detter J.C."/>
            <person name="Han C."/>
            <person name="Tapia R."/>
            <person name="Land M."/>
            <person name="Hauser L."/>
            <person name="Kyrpides N."/>
            <person name="Ivanova N."/>
            <person name="Ovchinnikova G."/>
            <person name="Pagani I."/>
            <person name="Rawat S.R."/>
            <person name="Mannisto M."/>
            <person name="Haggblom M.M."/>
            <person name="Woyke T."/>
        </authorList>
    </citation>
    <scope>NUCLEOTIDE SEQUENCE [LARGE SCALE GENOMIC DNA]</scope>
    <source>
        <strain evidence="2">MP5ACTX9</strain>
    </source>
</reference>
<dbReference type="KEGG" id="acm:AciX9_2885"/>
<proteinExistence type="predicted"/>
<dbReference type="InterPro" id="IPR029044">
    <property type="entry name" value="Nucleotide-diphossugar_trans"/>
</dbReference>
<sequence length="402" mass="42872">MATTQTINEPATSAAGAPSLLVSLASLSHDAFEHLLTNLGAAFPGEAVVVATPDNAVGGDAEANHGGLRVVGYTPSAPSPGSWTLTAADFLNAHELAARYQAPAVLVLGTEAQSLAPSALRGLADSVVSNGCDLAMARYTLPPRAGLVNSAILYPVTRALFAARPRFPLAIDMALSARMAERLATAAQRFTAAGQTDAMVWPISEAAVAGFSIAQVEVGTRTLPAPQGVDLNSVLAQVAGSLFSDVDAKASFWQRARPVQTERIPVIPAATPTGSDEVQGMLDTFRLAYTNLHEIWSLVLPPQSLLGLKRLSVMQPAEFRMSDSLWARIVYDFLLAYRLRTINRGHLLGALTPLYLAWAASHILMTEAGTDPERHIEAVAAAFEADKPYLVSRWRWPDRFNP</sequence>
<dbReference type="EMBL" id="CP002480">
    <property type="protein sequence ID" value="ADW69908.1"/>
    <property type="molecule type" value="Genomic_DNA"/>
</dbReference>
<gene>
    <name evidence="1" type="ordered locus">AciX9_2885</name>
</gene>
<keyword evidence="2" id="KW-1185">Reference proteome</keyword>
<dbReference type="eggNOG" id="COG0463">
    <property type="taxonomic scope" value="Bacteria"/>
</dbReference>
<protein>
    <submittedName>
        <fullName evidence="1">Uncharacterized protein</fullName>
    </submittedName>
</protein>
<dbReference type="Proteomes" id="UP000000343">
    <property type="component" value="Chromosome"/>
</dbReference>
<organism evidence="2">
    <name type="scientific">Granulicella tundricola (strain ATCC BAA-1859 / DSM 23138 / MP5ACTX9)</name>
    <dbReference type="NCBI Taxonomy" id="1198114"/>
    <lineage>
        <taxon>Bacteria</taxon>
        <taxon>Pseudomonadati</taxon>
        <taxon>Acidobacteriota</taxon>
        <taxon>Terriglobia</taxon>
        <taxon>Terriglobales</taxon>
        <taxon>Acidobacteriaceae</taxon>
        <taxon>Granulicella</taxon>
    </lineage>
</organism>
<dbReference type="PaxDb" id="1198114-AciX9_2885"/>
<evidence type="ECO:0000313" key="1">
    <source>
        <dbReference type="EMBL" id="ADW69908.1"/>
    </source>
</evidence>
<evidence type="ECO:0000313" key="2">
    <source>
        <dbReference type="Proteomes" id="UP000000343"/>
    </source>
</evidence>
<dbReference type="HOGENOM" id="CLU_052035_0_0_0"/>
<dbReference type="OrthoDB" id="9759709at2"/>
<name>E8WYZ3_GRATM</name>